<keyword evidence="6 8" id="KW-0472">Membrane</keyword>
<evidence type="ECO:0000256" key="5">
    <source>
        <dbReference type="ARBA" id="ARBA00022989"/>
    </source>
</evidence>
<dbReference type="InterPro" id="IPR039421">
    <property type="entry name" value="Type_1_exporter"/>
</dbReference>
<evidence type="ECO:0000259" key="9">
    <source>
        <dbReference type="PROSITE" id="PS50929"/>
    </source>
</evidence>
<feature type="transmembrane region" description="Helical" evidence="8">
    <location>
        <begin position="189"/>
        <end position="207"/>
    </location>
</feature>
<feature type="compositionally biased region" description="Basic and acidic residues" evidence="7">
    <location>
        <begin position="8"/>
        <end position="23"/>
    </location>
</feature>
<feature type="transmembrane region" description="Helical" evidence="8">
    <location>
        <begin position="62"/>
        <end position="81"/>
    </location>
</feature>
<dbReference type="CDD" id="cd18577">
    <property type="entry name" value="ABC_6TM_Pgp_ABCB1_D1_like"/>
    <property type="match status" value="1"/>
</dbReference>
<dbReference type="PANTHER" id="PTHR43394">
    <property type="entry name" value="ATP-DEPENDENT PERMEASE MDL1, MITOCHONDRIAL"/>
    <property type="match status" value="1"/>
</dbReference>
<dbReference type="PROSITE" id="PS50929">
    <property type="entry name" value="ABC_TM1F"/>
    <property type="match status" value="1"/>
</dbReference>
<evidence type="ECO:0000256" key="7">
    <source>
        <dbReference type="SAM" id="MobiDB-lite"/>
    </source>
</evidence>
<dbReference type="EMBL" id="QJNS01000554">
    <property type="protein sequence ID" value="RYO76800.1"/>
    <property type="molecule type" value="Genomic_DNA"/>
</dbReference>
<dbReference type="InterPro" id="IPR036640">
    <property type="entry name" value="ABC1_TM_sf"/>
</dbReference>
<evidence type="ECO:0000313" key="10">
    <source>
        <dbReference type="EMBL" id="RYO76800.1"/>
    </source>
</evidence>
<comment type="subcellular location">
    <subcellularLocation>
        <location evidence="1">Membrane</location>
        <topology evidence="1">Multi-pass membrane protein</topology>
    </subcellularLocation>
</comment>
<accession>A0ABY0GVT7</accession>
<dbReference type="Gene3D" id="1.20.1560.10">
    <property type="entry name" value="ABC transporter type 1, transmembrane domain"/>
    <property type="match status" value="1"/>
</dbReference>
<evidence type="ECO:0000256" key="6">
    <source>
        <dbReference type="ARBA" id="ARBA00023136"/>
    </source>
</evidence>
<protein>
    <recommendedName>
        <fullName evidence="9">ABC transmembrane type-1 domain-containing protein</fullName>
    </recommendedName>
</protein>
<keyword evidence="11" id="KW-1185">Reference proteome</keyword>
<feature type="transmembrane region" description="Helical" evidence="8">
    <location>
        <begin position="116"/>
        <end position="140"/>
    </location>
</feature>
<keyword evidence="2" id="KW-0813">Transport</keyword>
<comment type="caution">
    <text evidence="10">The sequence shown here is derived from an EMBL/GenBank/DDBJ whole genome shotgun (WGS) entry which is preliminary data.</text>
</comment>
<keyword evidence="3 8" id="KW-0812">Transmembrane</keyword>
<dbReference type="InterPro" id="IPR011527">
    <property type="entry name" value="ABC1_TM_dom"/>
</dbReference>
<keyword evidence="5 8" id="KW-1133">Transmembrane helix</keyword>
<sequence length="306" mass="32735">MGAGAASMKEKNNELDQGEKADVDENPAGAAAAVVPSPDIPGEESPLAAYKRIFRYAGPLEYTAQAVGIVAALGSGAGIALQNLIFGRFVTAITNFSSGSSSPAAFRSDSARLALYFVYLGIARFALSYVYNSLFTYAAYRIVRNIRLAYLRAALHQEIAFFDFGIAGSIATQATSNGRLIQGGIAEKLGLTFQGMAAFVTAFIIAFIVQWKLTLICLCIAPATMLVTGVVAGIEAGYETKILEIHAQGNSFAETVLASARTVHAFEMRARLVNKFDEYLTEAHKIGSKLSPLFGILYPHARARRA</sequence>
<gene>
    <name evidence="10" type="ORF">DL762_009701</name>
</gene>
<evidence type="ECO:0000256" key="3">
    <source>
        <dbReference type="ARBA" id="ARBA00022692"/>
    </source>
</evidence>
<feature type="region of interest" description="Disordered" evidence="7">
    <location>
        <begin position="1"/>
        <end position="37"/>
    </location>
</feature>
<dbReference type="Proteomes" id="UP000294003">
    <property type="component" value="Unassembled WGS sequence"/>
</dbReference>
<evidence type="ECO:0000256" key="4">
    <source>
        <dbReference type="ARBA" id="ARBA00022737"/>
    </source>
</evidence>
<name>A0ABY0GVT7_9PEZI</name>
<proteinExistence type="predicted"/>
<feature type="transmembrane region" description="Helical" evidence="8">
    <location>
        <begin position="213"/>
        <end position="234"/>
    </location>
</feature>
<feature type="domain" description="ABC transmembrane type-1" evidence="9">
    <location>
        <begin position="66"/>
        <end position="299"/>
    </location>
</feature>
<dbReference type="SUPFAM" id="SSF90123">
    <property type="entry name" value="ABC transporter transmembrane region"/>
    <property type="match status" value="1"/>
</dbReference>
<evidence type="ECO:0000256" key="8">
    <source>
        <dbReference type="SAM" id="Phobius"/>
    </source>
</evidence>
<keyword evidence="4" id="KW-0677">Repeat</keyword>
<evidence type="ECO:0000313" key="11">
    <source>
        <dbReference type="Proteomes" id="UP000294003"/>
    </source>
</evidence>
<reference evidence="10 11" key="1">
    <citation type="submission" date="2018-06" db="EMBL/GenBank/DDBJ databases">
        <title>Complete Genomes of Monosporascus.</title>
        <authorList>
            <person name="Robinson A.J."/>
            <person name="Natvig D.O."/>
        </authorList>
    </citation>
    <scope>NUCLEOTIDE SEQUENCE [LARGE SCALE GENOMIC DNA]</scope>
    <source>
        <strain evidence="10 11">CBS 609.92</strain>
    </source>
</reference>
<evidence type="ECO:0000256" key="2">
    <source>
        <dbReference type="ARBA" id="ARBA00022448"/>
    </source>
</evidence>
<dbReference type="PANTHER" id="PTHR43394:SF11">
    <property type="entry name" value="ATP-BINDING CASSETTE TRANSPORTER"/>
    <property type="match status" value="1"/>
</dbReference>
<organism evidence="10 11">
    <name type="scientific">Monosporascus cannonballus</name>
    <dbReference type="NCBI Taxonomy" id="155416"/>
    <lineage>
        <taxon>Eukaryota</taxon>
        <taxon>Fungi</taxon>
        <taxon>Dikarya</taxon>
        <taxon>Ascomycota</taxon>
        <taxon>Pezizomycotina</taxon>
        <taxon>Sordariomycetes</taxon>
        <taxon>Xylariomycetidae</taxon>
        <taxon>Xylariales</taxon>
        <taxon>Xylariales incertae sedis</taxon>
        <taxon>Monosporascus</taxon>
    </lineage>
</organism>
<feature type="compositionally biased region" description="Low complexity" evidence="7">
    <location>
        <begin position="26"/>
        <end position="37"/>
    </location>
</feature>
<dbReference type="Pfam" id="PF00664">
    <property type="entry name" value="ABC_membrane"/>
    <property type="match status" value="1"/>
</dbReference>
<evidence type="ECO:0000256" key="1">
    <source>
        <dbReference type="ARBA" id="ARBA00004141"/>
    </source>
</evidence>